<keyword evidence="1" id="KW-1133">Transmembrane helix</keyword>
<dbReference type="Proteomes" id="UP000324800">
    <property type="component" value="Unassembled WGS sequence"/>
</dbReference>
<sequence length="175" mass="19909">MKPSKAINYVDLTSLGLSLGKNSIYVLIAVFVIVFGGFLSQILSIAFYTKLIVSYPVGIEITRSETTLNKLKKEFLNCFGQQIIHQDVSKAAVVNILVHNRNPKTWRFFNCPNGIFKSLQVILEFFYNYGTSTEQNEVKLIFLNKTPLSKLTVFPKLKVATDIEPRLRFLQAKKI</sequence>
<dbReference type="AlphaFoldDB" id="A0A5J4VNQ8"/>
<proteinExistence type="predicted"/>
<feature type="transmembrane region" description="Helical" evidence="1">
    <location>
        <begin position="24"/>
        <end position="48"/>
    </location>
</feature>
<evidence type="ECO:0000313" key="2">
    <source>
        <dbReference type="EMBL" id="KAA6384144.1"/>
    </source>
</evidence>
<evidence type="ECO:0000256" key="1">
    <source>
        <dbReference type="SAM" id="Phobius"/>
    </source>
</evidence>
<organism evidence="2 3">
    <name type="scientific">Streblomastix strix</name>
    <dbReference type="NCBI Taxonomy" id="222440"/>
    <lineage>
        <taxon>Eukaryota</taxon>
        <taxon>Metamonada</taxon>
        <taxon>Preaxostyla</taxon>
        <taxon>Oxymonadida</taxon>
        <taxon>Streblomastigidae</taxon>
        <taxon>Streblomastix</taxon>
    </lineage>
</organism>
<gene>
    <name evidence="2" type="ORF">EZS28_020329</name>
</gene>
<name>A0A5J4VNQ8_9EUKA</name>
<keyword evidence="1" id="KW-0472">Membrane</keyword>
<reference evidence="2 3" key="1">
    <citation type="submission" date="2019-03" db="EMBL/GenBank/DDBJ databases">
        <title>Single cell metagenomics reveals metabolic interactions within the superorganism composed of flagellate Streblomastix strix and complex community of Bacteroidetes bacteria on its surface.</title>
        <authorList>
            <person name="Treitli S.C."/>
            <person name="Kolisko M."/>
            <person name="Husnik F."/>
            <person name="Keeling P."/>
            <person name="Hampl V."/>
        </authorList>
    </citation>
    <scope>NUCLEOTIDE SEQUENCE [LARGE SCALE GENOMIC DNA]</scope>
    <source>
        <strain evidence="2">ST1C</strain>
    </source>
</reference>
<dbReference type="EMBL" id="SNRW01005897">
    <property type="protein sequence ID" value="KAA6384144.1"/>
    <property type="molecule type" value="Genomic_DNA"/>
</dbReference>
<accession>A0A5J4VNQ8</accession>
<keyword evidence="1" id="KW-0812">Transmembrane</keyword>
<evidence type="ECO:0000313" key="3">
    <source>
        <dbReference type="Proteomes" id="UP000324800"/>
    </source>
</evidence>
<protein>
    <submittedName>
        <fullName evidence="2">Uncharacterized protein</fullName>
    </submittedName>
</protein>
<comment type="caution">
    <text evidence="2">The sequence shown here is derived from an EMBL/GenBank/DDBJ whole genome shotgun (WGS) entry which is preliminary data.</text>
</comment>